<keyword evidence="2" id="KW-1185">Reference proteome</keyword>
<dbReference type="OrthoDB" id="121836at2"/>
<name>A0A4Q7YNJ9_9BACT</name>
<dbReference type="Gene3D" id="2.40.10.270">
    <property type="entry name" value="Bacteriophage SPP1 head-tail adaptor protein"/>
    <property type="match status" value="1"/>
</dbReference>
<dbReference type="EMBL" id="SHKW01000001">
    <property type="protein sequence ID" value="RZU39332.1"/>
    <property type="molecule type" value="Genomic_DNA"/>
</dbReference>
<evidence type="ECO:0000313" key="1">
    <source>
        <dbReference type="EMBL" id="RZU39332.1"/>
    </source>
</evidence>
<dbReference type="InterPro" id="IPR008767">
    <property type="entry name" value="Phage_SPP1_head-tail_adaptor"/>
</dbReference>
<sequence>MLAGKLNRRISVQAPSTDQDAFGQPLQTWNTVYECWASIDVQNSQLVYATAEFVSKVTHRLEMRWTPSVAIAPNQRVVYTEPTTNITHVYEIQAVVNTKQANKELVLFVYELNGAE</sequence>
<organism evidence="1 2">
    <name type="scientific">Edaphobacter modestus</name>
    <dbReference type="NCBI Taxonomy" id="388466"/>
    <lineage>
        <taxon>Bacteria</taxon>
        <taxon>Pseudomonadati</taxon>
        <taxon>Acidobacteriota</taxon>
        <taxon>Terriglobia</taxon>
        <taxon>Terriglobales</taxon>
        <taxon>Acidobacteriaceae</taxon>
        <taxon>Edaphobacter</taxon>
    </lineage>
</organism>
<accession>A0A4Q7YNJ9</accession>
<comment type="caution">
    <text evidence="1">The sequence shown here is derived from an EMBL/GenBank/DDBJ whole genome shotgun (WGS) entry which is preliminary data.</text>
</comment>
<dbReference type="NCBIfam" id="TIGR01563">
    <property type="entry name" value="gp16_SPP1"/>
    <property type="match status" value="1"/>
</dbReference>
<proteinExistence type="predicted"/>
<dbReference type="Pfam" id="PF05521">
    <property type="entry name" value="Phage_HCP"/>
    <property type="match status" value="1"/>
</dbReference>
<dbReference type="AlphaFoldDB" id="A0A4Q7YNJ9"/>
<evidence type="ECO:0000313" key="2">
    <source>
        <dbReference type="Proteomes" id="UP000292958"/>
    </source>
</evidence>
<dbReference type="RefSeq" id="WP_130417556.1">
    <property type="nucleotide sequence ID" value="NZ_SHKW01000001.1"/>
</dbReference>
<reference evidence="1 2" key="1">
    <citation type="submission" date="2019-02" db="EMBL/GenBank/DDBJ databases">
        <title>Genomic Encyclopedia of Archaeal and Bacterial Type Strains, Phase II (KMG-II): from individual species to whole genera.</title>
        <authorList>
            <person name="Goeker M."/>
        </authorList>
    </citation>
    <scope>NUCLEOTIDE SEQUENCE [LARGE SCALE GENOMIC DNA]</scope>
    <source>
        <strain evidence="1 2">DSM 18101</strain>
    </source>
</reference>
<protein>
    <submittedName>
        <fullName evidence="1">SPP1 family predicted phage head-tail adaptor</fullName>
    </submittedName>
</protein>
<dbReference type="InterPro" id="IPR038666">
    <property type="entry name" value="SSP1_head-tail_sf"/>
</dbReference>
<dbReference type="Proteomes" id="UP000292958">
    <property type="component" value="Unassembled WGS sequence"/>
</dbReference>
<gene>
    <name evidence="1" type="ORF">BDD14_0701</name>
</gene>